<evidence type="ECO:0000313" key="8">
    <source>
        <dbReference type="Proteomes" id="UP000649345"/>
    </source>
</evidence>
<dbReference type="GO" id="GO:0003677">
    <property type="term" value="F:DNA binding"/>
    <property type="evidence" value="ECO:0007669"/>
    <property type="project" value="UniProtKB-UniRule"/>
</dbReference>
<evidence type="ECO:0000256" key="4">
    <source>
        <dbReference type="ARBA" id="ARBA00023125"/>
    </source>
</evidence>
<protein>
    <recommendedName>
        <fullName evidence="6">Mutator family transposase</fullName>
    </recommendedName>
</protein>
<dbReference type="InterPro" id="IPR048004">
    <property type="entry name" value="IS1249_transpos"/>
</dbReference>
<evidence type="ECO:0000256" key="3">
    <source>
        <dbReference type="ARBA" id="ARBA00022578"/>
    </source>
</evidence>
<dbReference type="Proteomes" id="UP000649345">
    <property type="component" value="Unassembled WGS sequence"/>
</dbReference>
<sequence length="278" mass="32688">MNQVNCPICGKKCVKSGKTKAGSQRWFCKGCKTSSTHKINNESKELQFFLNWLFGKESQAMMPGEGRTFRRKTAKFWNIWAMPPKVEEIRDVLFLDGIYLSRKACVLICCDEKHVLGWYLCRYEHAEAWIALMKRIAEPRMVVSDGGTGFAKALKKIWPKAKHQRCVFHVFCQVKRYTTSRPNTAAGAELYMLAKELLRIKNKKESKMWIEHFIEWIQTYQKFLEEMTIDENGKKRPTHERLLKAERALLKLIRERTLFTYLDEELKDDFSAPFTNNR</sequence>
<dbReference type="NCBIfam" id="NF033544">
    <property type="entry name" value="transpos_IS1249"/>
    <property type="match status" value="1"/>
</dbReference>
<evidence type="ECO:0000256" key="2">
    <source>
        <dbReference type="ARBA" id="ARBA00010961"/>
    </source>
</evidence>
<evidence type="ECO:0000256" key="5">
    <source>
        <dbReference type="ARBA" id="ARBA00023172"/>
    </source>
</evidence>
<evidence type="ECO:0000256" key="6">
    <source>
        <dbReference type="RuleBase" id="RU365089"/>
    </source>
</evidence>
<accession>A0A923LEU9</accession>
<feature type="non-terminal residue" evidence="7">
    <location>
        <position position="278"/>
    </location>
</feature>
<dbReference type="AlphaFoldDB" id="A0A923LEU9"/>
<evidence type="ECO:0000313" key="7">
    <source>
        <dbReference type="EMBL" id="MBC5661279.1"/>
    </source>
</evidence>
<keyword evidence="4 6" id="KW-0238">DNA-binding</keyword>
<evidence type="ECO:0000256" key="1">
    <source>
        <dbReference type="ARBA" id="ARBA00002190"/>
    </source>
</evidence>
<dbReference type="EMBL" id="JACOOR010000029">
    <property type="protein sequence ID" value="MBC5661279.1"/>
    <property type="molecule type" value="Genomic_DNA"/>
</dbReference>
<name>A0A923LEU9_9FIRM</name>
<reference evidence="7" key="1">
    <citation type="submission" date="2020-08" db="EMBL/GenBank/DDBJ databases">
        <title>Genome public.</title>
        <authorList>
            <person name="Liu C."/>
            <person name="Sun Q."/>
        </authorList>
    </citation>
    <scope>NUCLEOTIDE SEQUENCE</scope>
    <source>
        <strain evidence="7">NSJ-68</strain>
    </source>
</reference>
<dbReference type="PANTHER" id="PTHR33217">
    <property type="entry name" value="TRANSPOSASE FOR INSERTION SEQUENCE ELEMENT IS1081"/>
    <property type="match status" value="1"/>
</dbReference>
<proteinExistence type="inferred from homology"/>
<keyword evidence="8" id="KW-1185">Reference proteome</keyword>
<keyword evidence="6" id="KW-0814">Transposable element</keyword>
<comment type="caution">
    <text evidence="7">The sequence shown here is derived from an EMBL/GenBank/DDBJ whole genome shotgun (WGS) entry which is preliminary data.</text>
</comment>
<gene>
    <name evidence="7" type="ORF">H8S44_16175</name>
</gene>
<organism evidence="7 8">
    <name type="scientific">Anaerosacchariphilus hominis</name>
    <dbReference type="NCBI Taxonomy" id="2763017"/>
    <lineage>
        <taxon>Bacteria</taxon>
        <taxon>Bacillati</taxon>
        <taxon>Bacillota</taxon>
        <taxon>Clostridia</taxon>
        <taxon>Lachnospirales</taxon>
        <taxon>Lachnospiraceae</taxon>
        <taxon>Anaerosacchariphilus</taxon>
    </lineage>
</organism>
<dbReference type="GO" id="GO:0006313">
    <property type="term" value="P:DNA transposition"/>
    <property type="evidence" value="ECO:0007669"/>
    <property type="project" value="UniProtKB-UniRule"/>
</dbReference>
<dbReference type="GO" id="GO:0004803">
    <property type="term" value="F:transposase activity"/>
    <property type="evidence" value="ECO:0007669"/>
    <property type="project" value="UniProtKB-UniRule"/>
</dbReference>
<keyword evidence="5 6" id="KW-0233">DNA recombination</keyword>
<dbReference type="RefSeq" id="WP_186997572.1">
    <property type="nucleotide sequence ID" value="NZ_JACOOR010000029.1"/>
</dbReference>
<dbReference type="PANTHER" id="PTHR33217:SF7">
    <property type="entry name" value="TRANSPOSASE FOR INSERTION SEQUENCE ELEMENT IS1081"/>
    <property type="match status" value="1"/>
</dbReference>
<dbReference type="Pfam" id="PF00872">
    <property type="entry name" value="Transposase_mut"/>
    <property type="match status" value="1"/>
</dbReference>
<keyword evidence="3 6" id="KW-0815">Transposition</keyword>
<dbReference type="InterPro" id="IPR001207">
    <property type="entry name" value="Transposase_mutator"/>
</dbReference>
<comment type="function">
    <text evidence="1 6">Required for the transposition of the insertion element.</text>
</comment>
<comment type="similarity">
    <text evidence="2 6">Belongs to the transposase mutator family.</text>
</comment>